<keyword evidence="4" id="KW-0597">Phosphoprotein</keyword>
<dbReference type="InterPro" id="IPR036872">
    <property type="entry name" value="CH_dom_sf"/>
</dbReference>
<keyword evidence="3" id="KW-0963">Cytoplasm</keyword>
<comment type="caution">
    <text evidence="17">The sequence shown here is derived from an EMBL/GenBank/DDBJ whole genome shotgun (WGS) entry which is preliminary data.</text>
</comment>
<dbReference type="OrthoDB" id="2250192at2759"/>
<evidence type="ECO:0000256" key="15">
    <source>
        <dbReference type="SAM" id="Coils"/>
    </source>
</evidence>
<dbReference type="GO" id="GO:0005856">
    <property type="term" value="C:cytoskeleton"/>
    <property type="evidence" value="ECO:0007669"/>
    <property type="project" value="UniProtKB-SubCell"/>
</dbReference>
<evidence type="ECO:0000256" key="5">
    <source>
        <dbReference type="ARBA" id="ARBA00022692"/>
    </source>
</evidence>
<feature type="coiled-coil region" evidence="15">
    <location>
        <begin position="240"/>
        <end position="337"/>
    </location>
</feature>
<dbReference type="Gene3D" id="1.10.418.10">
    <property type="entry name" value="Calponin-like domain"/>
    <property type="match status" value="1"/>
</dbReference>
<evidence type="ECO:0000256" key="1">
    <source>
        <dbReference type="ARBA" id="ARBA00004245"/>
    </source>
</evidence>
<reference evidence="17" key="1">
    <citation type="submission" date="2021-02" db="EMBL/GenBank/DDBJ databases">
        <authorList>
            <person name="Nowell W R."/>
        </authorList>
    </citation>
    <scope>NUCLEOTIDE SEQUENCE</scope>
    <source>
        <strain evidence="17">Ploen Becks lab</strain>
    </source>
</reference>
<dbReference type="PANTHER" id="PTHR23169">
    <property type="entry name" value="ENVOPLAKIN"/>
    <property type="match status" value="1"/>
</dbReference>
<keyword evidence="5" id="KW-0812">Transmembrane</keyword>
<dbReference type="GO" id="GO:0031965">
    <property type="term" value="C:nuclear membrane"/>
    <property type="evidence" value="ECO:0007669"/>
    <property type="project" value="UniProtKB-SubCell"/>
</dbReference>
<dbReference type="GO" id="GO:0003779">
    <property type="term" value="F:actin binding"/>
    <property type="evidence" value="ECO:0007669"/>
    <property type="project" value="UniProtKB-KW"/>
</dbReference>
<evidence type="ECO:0000256" key="11">
    <source>
        <dbReference type="ARBA" id="ARBA00023212"/>
    </source>
</evidence>
<dbReference type="SUPFAM" id="SSF47576">
    <property type="entry name" value="Calponin-homology domain, CH-domain"/>
    <property type="match status" value="1"/>
</dbReference>
<keyword evidence="7" id="KW-1133">Transmembrane helix</keyword>
<evidence type="ECO:0000259" key="16">
    <source>
        <dbReference type="PROSITE" id="PS50021"/>
    </source>
</evidence>
<keyword evidence="6" id="KW-0677">Repeat</keyword>
<keyword evidence="8 15" id="KW-0175">Coiled coil</keyword>
<dbReference type="InterPro" id="IPR043197">
    <property type="entry name" value="Plakin"/>
</dbReference>
<gene>
    <name evidence="17" type="ORF">OXX778_LOCUS1252</name>
</gene>
<keyword evidence="9" id="KW-0472">Membrane</keyword>
<keyword evidence="12" id="KW-0539">Nucleus</keyword>
<dbReference type="InterPro" id="IPR001715">
    <property type="entry name" value="CH_dom"/>
</dbReference>
<proteinExistence type="predicted"/>
<dbReference type="Gene3D" id="1.20.58.60">
    <property type="match status" value="4"/>
</dbReference>
<dbReference type="AlphaFoldDB" id="A0A813M7B3"/>
<dbReference type="InterPro" id="IPR049538">
    <property type="entry name" value="PCN-like_spectrin-like_rpt"/>
</dbReference>
<keyword evidence="10" id="KW-0009">Actin-binding</keyword>
<evidence type="ECO:0000256" key="4">
    <source>
        <dbReference type="ARBA" id="ARBA00022553"/>
    </source>
</evidence>
<dbReference type="PROSITE" id="PS50021">
    <property type="entry name" value="CH"/>
    <property type="match status" value="1"/>
</dbReference>
<evidence type="ECO:0000256" key="7">
    <source>
        <dbReference type="ARBA" id="ARBA00022989"/>
    </source>
</evidence>
<evidence type="ECO:0000313" key="18">
    <source>
        <dbReference type="Proteomes" id="UP000663879"/>
    </source>
</evidence>
<dbReference type="SUPFAM" id="SSF46966">
    <property type="entry name" value="Spectrin repeat"/>
    <property type="match status" value="2"/>
</dbReference>
<protein>
    <recommendedName>
        <fullName evidence="16">Calponin-homology (CH) domain-containing protein</fullName>
    </recommendedName>
</protein>
<sequence length="878" mass="104548">MQGKITTDGMNQDEMNAQQKLLNWCQENLKGYDSIRVKDFSTSWRDGKALLAILNRHRPDKISFIDSYLRSNLENLKIAFDFAETELGVTKLLDPEDVDTDHPDEKSIMTYISMLYNVIPNVPMHPSDIKLESHKKNLMDEYSVICKSLMRWLRDSISTMDNRTVPHSLIEIKSLLNDIRTFRLEEYATKLKEKKRLANLYNEMISLPDSDSLNLDNELNSIEKVWLKFDSYIQLRENLLEKTYKKYENLQVVIQRIEKSYENCDKILNSIENELKQPSNQNMMNGHLKSFNERLNDQLSRCDQEIRKLFIECQNLNDEEHNEAEFYYRRAEQIQNRSVDLKTKLNNLQPNYKNSVNIEIEVENSDFRSKISFLEKQKIILQDSNFPSEYNQIDKDILKIEQIQMDLNTFRDSYLKDNQTQDDTSKYYLNELEILYNLTYNLSNQRLKSLNQLKDFVKQINDEMFYLDQKEEVEINRDWSSPSKLDSSSLKQYKKNLDYELERRLKINIHPLKVLGQALINDKHPAANHIRTYIETLSEHFNWINQLSFLLSNHLYHLTDYESFKSEYNKLSDRIEQFRHNLTNVISNSTHKNYSETIEKLDKMLSELSGFKSKLESLSNKSKSITPFHLRKQKLKSPYNKCKCLINYKRSQFNIRQNEECIIEDNTQKTKWKVLKPGTNQSSFVPSVCFLLPPPDEESQDLIQQLKIRIENLTNQVLNYKIKFKKDRLFNLMNQIKFCEFDDYEERRKLRDSDKNFDLMLNSIKFEIEEMINSVDLKTGTDRNHHTSETNTDVQLLIESYDKCCQKLNDFNEKSIEKNECQKFEKQFGSDLQCLELRLKYLYEKFEQIEKLEIKSVNRSDFIDKVIAQYQVSFFFLI</sequence>
<organism evidence="17 18">
    <name type="scientific">Brachionus calyciflorus</name>
    <dbReference type="NCBI Taxonomy" id="104777"/>
    <lineage>
        <taxon>Eukaryota</taxon>
        <taxon>Metazoa</taxon>
        <taxon>Spiralia</taxon>
        <taxon>Gnathifera</taxon>
        <taxon>Rotifera</taxon>
        <taxon>Eurotatoria</taxon>
        <taxon>Monogononta</taxon>
        <taxon>Pseudotrocha</taxon>
        <taxon>Ploima</taxon>
        <taxon>Brachionidae</taxon>
        <taxon>Brachionus</taxon>
    </lineage>
</organism>
<evidence type="ECO:0000256" key="3">
    <source>
        <dbReference type="ARBA" id="ARBA00022490"/>
    </source>
</evidence>
<feature type="coiled-coil region" evidence="15">
    <location>
        <begin position="696"/>
        <end position="723"/>
    </location>
</feature>
<dbReference type="GO" id="GO:0005737">
    <property type="term" value="C:cytoplasm"/>
    <property type="evidence" value="ECO:0007669"/>
    <property type="project" value="UniProtKB-ARBA"/>
</dbReference>
<dbReference type="FunFam" id="1.10.418.10:FF:000099">
    <property type="entry name" value="Nuclear anchorage protein 1"/>
    <property type="match status" value="1"/>
</dbReference>
<evidence type="ECO:0000256" key="14">
    <source>
        <dbReference type="ARBA" id="ARBA00060498"/>
    </source>
</evidence>
<evidence type="ECO:0000313" key="17">
    <source>
        <dbReference type="EMBL" id="CAF0712702.1"/>
    </source>
</evidence>
<feature type="coiled-coil region" evidence="15">
    <location>
        <begin position="561"/>
        <end position="621"/>
    </location>
</feature>
<evidence type="ECO:0000256" key="10">
    <source>
        <dbReference type="ARBA" id="ARBA00023203"/>
    </source>
</evidence>
<dbReference type="Proteomes" id="UP000663879">
    <property type="component" value="Unassembled WGS sequence"/>
</dbReference>
<dbReference type="Pfam" id="PF21020">
    <property type="entry name" value="Spectrin_4"/>
    <property type="match status" value="1"/>
</dbReference>
<feature type="domain" description="Calponin-homology (CH)" evidence="16">
    <location>
        <begin position="15"/>
        <end position="120"/>
    </location>
</feature>
<dbReference type="Gene3D" id="2.30.30.40">
    <property type="entry name" value="SH3 Domains"/>
    <property type="match status" value="1"/>
</dbReference>
<evidence type="ECO:0000256" key="12">
    <source>
        <dbReference type="ARBA" id="ARBA00023242"/>
    </source>
</evidence>
<evidence type="ECO:0000256" key="2">
    <source>
        <dbReference type="ARBA" id="ARBA00004528"/>
    </source>
</evidence>
<evidence type="ECO:0000256" key="13">
    <source>
        <dbReference type="ARBA" id="ARBA00060457"/>
    </source>
</evidence>
<dbReference type="InterPro" id="IPR041615">
    <property type="entry name" value="Desmoplakin_SH3"/>
</dbReference>
<evidence type="ECO:0000256" key="8">
    <source>
        <dbReference type="ARBA" id="ARBA00023054"/>
    </source>
</evidence>
<dbReference type="Pfam" id="PF00307">
    <property type="entry name" value="CH"/>
    <property type="match status" value="1"/>
</dbReference>
<keyword evidence="18" id="KW-1185">Reference proteome</keyword>
<dbReference type="SMART" id="SM00033">
    <property type="entry name" value="CH"/>
    <property type="match status" value="1"/>
</dbReference>
<dbReference type="EMBL" id="CAJNOC010000076">
    <property type="protein sequence ID" value="CAF0712702.1"/>
    <property type="molecule type" value="Genomic_DNA"/>
</dbReference>
<evidence type="ECO:0000256" key="6">
    <source>
        <dbReference type="ARBA" id="ARBA00022737"/>
    </source>
</evidence>
<evidence type="ECO:0000256" key="9">
    <source>
        <dbReference type="ARBA" id="ARBA00023136"/>
    </source>
</evidence>
<dbReference type="Pfam" id="PF17902">
    <property type="entry name" value="SH3_10"/>
    <property type="match status" value="1"/>
</dbReference>
<comment type="subcellular location">
    <subcellularLocation>
        <location evidence="1">Cytoplasm</location>
        <location evidence="1">Cytoskeleton</location>
    </subcellularLocation>
    <subcellularLocation>
        <location evidence="13">Endomembrane system</location>
        <topology evidence="13">Single-pass type IV membrane protein</topology>
        <orientation evidence="13">Cytoplasmic side</orientation>
    </subcellularLocation>
    <subcellularLocation>
        <location evidence="2">Nucleus membrane</location>
        <topology evidence="2">Single-pass membrane protein</topology>
        <orientation evidence="2">Cytoplasmic side</orientation>
    </subcellularLocation>
    <subcellularLocation>
        <location evidence="14">Nucleus membrane</location>
        <topology evidence="14">Single-pass type IV membrane protein</topology>
    </subcellularLocation>
</comment>
<dbReference type="GO" id="GO:0045104">
    <property type="term" value="P:intermediate filament cytoskeleton organization"/>
    <property type="evidence" value="ECO:0007669"/>
    <property type="project" value="InterPro"/>
</dbReference>
<accession>A0A813M7B3</accession>
<keyword evidence="11" id="KW-0206">Cytoskeleton</keyword>
<name>A0A813M7B3_9BILA</name>